<evidence type="ECO:0000313" key="2">
    <source>
        <dbReference type="Proteomes" id="UP000605970"/>
    </source>
</evidence>
<evidence type="ECO:0000313" key="1">
    <source>
        <dbReference type="EMBL" id="KAF7635399.1"/>
    </source>
</evidence>
<dbReference type="Proteomes" id="UP000605970">
    <property type="component" value="Unassembled WGS sequence"/>
</dbReference>
<feature type="non-terminal residue" evidence="1">
    <location>
        <position position="1"/>
    </location>
</feature>
<comment type="caution">
    <text evidence="1">The sequence shown here is derived from an EMBL/GenBank/DDBJ whole genome shotgun (WGS) entry which is preliminary data.</text>
</comment>
<name>A0A8S9ZPS0_9BILA</name>
<protein>
    <submittedName>
        <fullName evidence="1">Uncharacterized protein</fullName>
    </submittedName>
</protein>
<reference evidence="1" key="1">
    <citation type="journal article" date="2020" name="Ecol. Evol.">
        <title>Genome structure and content of the rice root-knot nematode (Meloidogyne graminicola).</title>
        <authorList>
            <person name="Phan N.T."/>
            <person name="Danchin E.G.J."/>
            <person name="Klopp C."/>
            <person name="Perfus-Barbeoch L."/>
            <person name="Kozlowski D.K."/>
            <person name="Koutsovoulos G.D."/>
            <person name="Lopez-Roques C."/>
            <person name="Bouchez O."/>
            <person name="Zahm M."/>
            <person name="Besnard G."/>
            <person name="Bellafiore S."/>
        </authorList>
    </citation>
    <scope>NUCLEOTIDE SEQUENCE</scope>
    <source>
        <strain evidence="1">VN-18</strain>
    </source>
</reference>
<keyword evidence="2" id="KW-1185">Reference proteome</keyword>
<gene>
    <name evidence="1" type="ORF">Mgra_00005219</name>
</gene>
<proteinExistence type="predicted"/>
<accession>A0A8S9ZPS0</accession>
<sequence length="37" mass="4374">KIILIKNNSLIQPVAFLNRRNFPVKFKKLLVGDLIFY</sequence>
<organism evidence="1 2">
    <name type="scientific">Meloidogyne graminicola</name>
    <dbReference type="NCBI Taxonomy" id="189291"/>
    <lineage>
        <taxon>Eukaryota</taxon>
        <taxon>Metazoa</taxon>
        <taxon>Ecdysozoa</taxon>
        <taxon>Nematoda</taxon>
        <taxon>Chromadorea</taxon>
        <taxon>Rhabditida</taxon>
        <taxon>Tylenchina</taxon>
        <taxon>Tylenchomorpha</taxon>
        <taxon>Tylenchoidea</taxon>
        <taxon>Meloidogynidae</taxon>
        <taxon>Meloidogyninae</taxon>
        <taxon>Meloidogyne</taxon>
    </lineage>
</organism>
<dbReference type="EMBL" id="JABEBT010000043">
    <property type="protein sequence ID" value="KAF7635399.1"/>
    <property type="molecule type" value="Genomic_DNA"/>
</dbReference>
<dbReference type="AlphaFoldDB" id="A0A8S9ZPS0"/>